<feature type="region of interest" description="Disordered" evidence="1">
    <location>
        <begin position="1"/>
        <end position="34"/>
    </location>
</feature>
<sequence>MNQEGLPQRPSNDVPQRPSNDVPQRPSNDVPQGIIMNEIPSQPTIEPADTDLRDMTGLFSPGCYTFGQCMKVFCRIDKTIWRKPGQSTASLNDEGCTCTTQTTAQMTGAVSATSGLGMAAFGATIAVCDAFCCPGCATTSTGFCGTYNVWQSFLLCSAGFFGVTVLSLGCCCGIHICNRYGGKCTKKLGCHSFSRGFEH</sequence>
<dbReference type="EMBL" id="MK072008">
    <property type="protein sequence ID" value="AYV77084.1"/>
    <property type="molecule type" value="Genomic_DNA"/>
</dbReference>
<gene>
    <name evidence="2" type="ORF">Barrevirus11_14</name>
</gene>
<evidence type="ECO:0000313" key="2">
    <source>
        <dbReference type="EMBL" id="AYV77084.1"/>
    </source>
</evidence>
<evidence type="ECO:0000256" key="1">
    <source>
        <dbReference type="SAM" id="MobiDB-lite"/>
    </source>
</evidence>
<name>A0A3G4ZRY5_9VIRU</name>
<proteinExistence type="predicted"/>
<feature type="compositionally biased region" description="Polar residues" evidence="1">
    <location>
        <begin position="1"/>
        <end position="30"/>
    </location>
</feature>
<protein>
    <submittedName>
        <fullName evidence="2">Uncharacterized protein</fullName>
    </submittedName>
</protein>
<reference evidence="2" key="1">
    <citation type="submission" date="2018-10" db="EMBL/GenBank/DDBJ databases">
        <title>Hidden diversity of soil giant viruses.</title>
        <authorList>
            <person name="Schulz F."/>
            <person name="Alteio L."/>
            <person name="Goudeau D."/>
            <person name="Ryan E.M."/>
            <person name="Malmstrom R.R."/>
            <person name="Blanchard J."/>
            <person name="Woyke T."/>
        </authorList>
    </citation>
    <scope>NUCLEOTIDE SEQUENCE</scope>
    <source>
        <strain evidence="2">BAV1</strain>
    </source>
</reference>
<accession>A0A3G4ZRY5</accession>
<organism evidence="2">
    <name type="scientific">Barrevirus sp</name>
    <dbReference type="NCBI Taxonomy" id="2487763"/>
    <lineage>
        <taxon>Viruses</taxon>
        <taxon>Varidnaviria</taxon>
        <taxon>Bamfordvirae</taxon>
        <taxon>Nucleocytoviricota</taxon>
        <taxon>Megaviricetes</taxon>
        <taxon>Imitervirales</taxon>
        <taxon>Mimiviridae</taxon>
        <taxon>Klosneuvirinae</taxon>
    </lineage>
</organism>